<name>A0A6N7QW85_9BACI</name>
<keyword evidence="2" id="KW-1185">Reference proteome</keyword>
<dbReference type="EMBL" id="WJEE01000008">
    <property type="protein sequence ID" value="MRI65784.1"/>
    <property type="molecule type" value="Genomic_DNA"/>
</dbReference>
<sequence length="334" mass="40137">MKKVLMIVDPLDLGLSIEHQLYLTYRHLEPISEIYVKLLENDSMFLQHLNKQIKVMLPISHVLSSTRKNFHDQRNWSYTLQSHSIPLHIRKAYYNFPSLVRLYWKSINESIAESHIHFDEAVSLSSGIPSFYLIDKVQADKKIYYFPIRQFKKAVAPVIGRLRQQDLIYTASQSMYRELAKNNHQIKYYADPYYKESLYRVLKLDEATRYHPQHLSVLSANNLKYRRHIEGFIFMIKYFVKQRIAFKWYLYGDHHNETMIRNELKIHLLEDYVEFIGSIANVFRYLEQADLYVEWEPQSALNFEAETMKKPIIYMKNEPPYHNQQILKLIKKYK</sequence>
<comment type="caution">
    <text evidence="1">The sequence shown here is derived from an EMBL/GenBank/DDBJ whole genome shotgun (WGS) entry which is preliminary data.</text>
</comment>
<accession>A0A6N7QW85</accession>
<reference evidence="1 2" key="1">
    <citation type="submission" date="2019-10" db="EMBL/GenBank/DDBJ databases">
        <title>Gracilibacillus salitolerans sp. nov., a moderate halophile isolated from a saline soil in northwest China.</title>
        <authorList>
            <person name="Gan L."/>
        </authorList>
    </citation>
    <scope>NUCLEOTIDE SEQUENCE [LARGE SCALE GENOMIC DNA]</scope>
    <source>
        <strain evidence="1 2">TP2-8</strain>
    </source>
</reference>
<dbReference type="AlphaFoldDB" id="A0A6N7QW85"/>
<protein>
    <submittedName>
        <fullName evidence="1">Uncharacterized protein</fullName>
    </submittedName>
</protein>
<evidence type="ECO:0000313" key="2">
    <source>
        <dbReference type="Proteomes" id="UP000435187"/>
    </source>
</evidence>
<dbReference type="SUPFAM" id="SSF53756">
    <property type="entry name" value="UDP-Glycosyltransferase/glycogen phosphorylase"/>
    <property type="match status" value="1"/>
</dbReference>
<proteinExistence type="predicted"/>
<dbReference type="Proteomes" id="UP000435187">
    <property type="component" value="Unassembled WGS sequence"/>
</dbReference>
<dbReference type="RefSeq" id="WP_153834567.1">
    <property type="nucleotide sequence ID" value="NZ_JBHUMW010000003.1"/>
</dbReference>
<organism evidence="1 2">
    <name type="scientific">Gracilibacillus thailandensis</name>
    <dbReference type="NCBI Taxonomy" id="563735"/>
    <lineage>
        <taxon>Bacteria</taxon>
        <taxon>Bacillati</taxon>
        <taxon>Bacillota</taxon>
        <taxon>Bacilli</taxon>
        <taxon>Bacillales</taxon>
        <taxon>Bacillaceae</taxon>
        <taxon>Gracilibacillus</taxon>
    </lineage>
</organism>
<evidence type="ECO:0000313" key="1">
    <source>
        <dbReference type="EMBL" id="MRI65784.1"/>
    </source>
</evidence>
<dbReference type="Gene3D" id="3.40.50.2000">
    <property type="entry name" value="Glycogen Phosphorylase B"/>
    <property type="match status" value="2"/>
</dbReference>
<gene>
    <name evidence="1" type="ORF">GH885_05415</name>
</gene>